<feature type="region of interest" description="Disordered" evidence="1">
    <location>
        <begin position="48"/>
        <end position="123"/>
    </location>
</feature>
<gene>
    <name evidence="2" type="ORF">PILCRDRAFT_91123</name>
</gene>
<evidence type="ECO:0000313" key="2">
    <source>
        <dbReference type="EMBL" id="KIM77377.1"/>
    </source>
</evidence>
<reference evidence="2 3" key="1">
    <citation type="submission" date="2014-04" db="EMBL/GenBank/DDBJ databases">
        <authorList>
            <consortium name="DOE Joint Genome Institute"/>
            <person name="Kuo A."/>
            <person name="Tarkka M."/>
            <person name="Buscot F."/>
            <person name="Kohler A."/>
            <person name="Nagy L.G."/>
            <person name="Floudas D."/>
            <person name="Copeland A."/>
            <person name="Barry K.W."/>
            <person name="Cichocki N."/>
            <person name="Veneault-Fourrey C."/>
            <person name="LaButti K."/>
            <person name="Lindquist E.A."/>
            <person name="Lipzen A."/>
            <person name="Lundell T."/>
            <person name="Morin E."/>
            <person name="Murat C."/>
            <person name="Sun H."/>
            <person name="Tunlid A."/>
            <person name="Henrissat B."/>
            <person name="Grigoriev I.V."/>
            <person name="Hibbett D.S."/>
            <person name="Martin F."/>
            <person name="Nordberg H.P."/>
            <person name="Cantor M.N."/>
            <person name="Hua S.X."/>
        </authorList>
    </citation>
    <scope>NUCLEOTIDE SEQUENCE [LARGE SCALE GENOMIC DNA]</scope>
    <source>
        <strain evidence="2 3">F 1598</strain>
    </source>
</reference>
<proteinExistence type="predicted"/>
<dbReference type="InParanoid" id="A0A0C3BJ26"/>
<dbReference type="STRING" id="765440.A0A0C3BJ26"/>
<accession>A0A0C3BJ26</accession>
<protein>
    <submittedName>
        <fullName evidence="2">Uncharacterized protein</fullName>
    </submittedName>
</protein>
<feature type="compositionally biased region" description="Low complexity" evidence="1">
    <location>
        <begin position="79"/>
        <end position="92"/>
    </location>
</feature>
<dbReference type="AlphaFoldDB" id="A0A0C3BJ26"/>
<dbReference type="HOGENOM" id="CLU_065614_1_0_1"/>
<reference evidence="3" key="2">
    <citation type="submission" date="2015-01" db="EMBL/GenBank/DDBJ databases">
        <title>Evolutionary Origins and Diversification of the Mycorrhizal Mutualists.</title>
        <authorList>
            <consortium name="DOE Joint Genome Institute"/>
            <consortium name="Mycorrhizal Genomics Consortium"/>
            <person name="Kohler A."/>
            <person name="Kuo A."/>
            <person name="Nagy L.G."/>
            <person name="Floudas D."/>
            <person name="Copeland A."/>
            <person name="Barry K.W."/>
            <person name="Cichocki N."/>
            <person name="Veneault-Fourrey C."/>
            <person name="LaButti K."/>
            <person name="Lindquist E.A."/>
            <person name="Lipzen A."/>
            <person name="Lundell T."/>
            <person name="Morin E."/>
            <person name="Murat C."/>
            <person name="Riley R."/>
            <person name="Ohm R."/>
            <person name="Sun H."/>
            <person name="Tunlid A."/>
            <person name="Henrissat B."/>
            <person name="Grigoriev I.V."/>
            <person name="Hibbett D.S."/>
            <person name="Martin F."/>
        </authorList>
    </citation>
    <scope>NUCLEOTIDE SEQUENCE [LARGE SCALE GENOMIC DNA]</scope>
    <source>
        <strain evidence="3">F 1598</strain>
    </source>
</reference>
<name>A0A0C3BJ26_PILCF</name>
<sequence>MSTPVPPLFKHTGPPPPLPLLTSQTNIAYIPIRLYTITAHEEISSVSQTIRHHSVPPTPKSKGIIRFQSLPPDNASQRSESSLSSLSSLSLDSESEASEDSDGGLKKIPKLPGEAGRPGRGGYTLRDDYKKLLDYVEKQAIEDFPILDNYADCWPVNDMLLARLKTSSMRNQKRQRDRVGAKALEEVEQLKKKEKKKKRKMLHVDLEQYVFKYWN</sequence>
<dbReference type="OrthoDB" id="2686745at2759"/>
<dbReference type="EMBL" id="KN833025">
    <property type="protein sequence ID" value="KIM77377.1"/>
    <property type="molecule type" value="Genomic_DNA"/>
</dbReference>
<evidence type="ECO:0000313" key="3">
    <source>
        <dbReference type="Proteomes" id="UP000054166"/>
    </source>
</evidence>
<evidence type="ECO:0000256" key="1">
    <source>
        <dbReference type="SAM" id="MobiDB-lite"/>
    </source>
</evidence>
<feature type="compositionally biased region" description="Acidic residues" evidence="1">
    <location>
        <begin position="93"/>
        <end position="102"/>
    </location>
</feature>
<dbReference type="Proteomes" id="UP000054166">
    <property type="component" value="Unassembled WGS sequence"/>
</dbReference>
<keyword evidence="3" id="KW-1185">Reference proteome</keyword>
<organism evidence="2 3">
    <name type="scientific">Piloderma croceum (strain F 1598)</name>
    <dbReference type="NCBI Taxonomy" id="765440"/>
    <lineage>
        <taxon>Eukaryota</taxon>
        <taxon>Fungi</taxon>
        <taxon>Dikarya</taxon>
        <taxon>Basidiomycota</taxon>
        <taxon>Agaricomycotina</taxon>
        <taxon>Agaricomycetes</taxon>
        <taxon>Agaricomycetidae</taxon>
        <taxon>Atheliales</taxon>
        <taxon>Atheliaceae</taxon>
        <taxon>Piloderma</taxon>
    </lineage>
</organism>